<evidence type="ECO:0000256" key="2">
    <source>
        <dbReference type="SAM" id="Phobius"/>
    </source>
</evidence>
<feature type="region of interest" description="Disordered" evidence="1">
    <location>
        <begin position="133"/>
        <end position="178"/>
    </location>
</feature>
<comment type="caution">
    <text evidence="3">The sequence shown here is derived from an EMBL/GenBank/DDBJ whole genome shotgun (WGS) entry which is preliminary data.</text>
</comment>
<proteinExistence type="predicted"/>
<evidence type="ECO:0000256" key="1">
    <source>
        <dbReference type="SAM" id="MobiDB-lite"/>
    </source>
</evidence>
<dbReference type="EMBL" id="MEXN01000003">
    <property type="protein sequence ID" value="OGD04061.1"/>
    <property type="molecule type" value="Genomic_DNA"/>
</dbReference>
<sequence length="254" mass="27271">MTRWGIAFLLFLLTPTTISAEIALTLNNLPPSINVDQEFEADATLDCTSCGISYLRGVFFYPESSHTYSGFSLNNAGQWISTSDDKTQYFKIEEGSYSGKLKFKFDPQKPPGSYFFKLGRYTASGDSFAQTSSSLPITVTGPSPTPTSIPPTSAPAPTSTPKPPTSTPKPTPTPTPLPKFTIIPTLSISVGPEEKVLATFREAEPTLLVKTDPTPEILSTSTSSHNWLAAILISIGLVGLGLSLVLFSHPSHIP</sequence>
<evidence type="ECO:0000313" key="3">
    <source>
        <dbReference type="EMBL" id="OGD04061.1"/>
    </source>
</evidence>
<dbReference type="Proteomes" id="UP000177080">
    <property type="component" value="Unassembled WGS sequence"/>
</dbReference>
<accession>A0A1F4ZCR6</accession>
<keyword evidence="2" id="KW-0812">Transmembrane</keyword>
<feature type="compositionally biased region" description="Pro residues" evidence="1">
    <location>
        <begin position="143"/>
        <end position="177"/>
    </location>
</feature>
<dbReference type="AlphaFoldDB" id="A0A1F4ZCR6"/>
<gene>
    <name evidence="3" type="ORF">A2989_01525</name>
</gene>
<evidence type="ECO:0000313" key="4">
    <source>
        <dbReference type="Proteomes" id="UP000177080"/>
    </source>
</evidence>
<feature type="transmembrane region" description="Helical" evidence="2">
    <location>
        <begin position="227"/>
        <end position="247"/>
    </location>
</feature>
<keyword evidence="2" id="KW-0472">Membrane</keyword>
<keyword evidence="2" id="KW-1133">Transmembrane helix</keyword>
<organism evidence="3 4">
    <name type="scientific">Candidatus Amesbacteria bacterium RIFCSPLOWO2_01_FULL_48_25</name>
    <dbReference type="NCBI Taxonomy" id="1797259"/>
    <lineage>
        <taxon>Bacteria</taxon>
        <taxon>Candidatus Amesiibacteriota</taxon>
    </lineage>
</organism>
<protein>
    <submittedName>
        <fullName evidence="3">Uncharacterized protein</fullName>
    </submittedName>
</protein>
<name>A0A1F4ZCR6_9BACT</name>
<reference evidence="3 4" key="1">
    <citation type="journal article" date="2016" name="Nat. Commun.">
        <title>Thousands of microbial genomes shed light on interconnected biogeochemical processes in an aquifer system.</title>
        <authorList>
            <person name="Anantharaman K."/>
            <person name="Brown C.T."/>
            <person name="Hug L.A."/>
            <person name="Sharon I."/>
            <person name="Castelle C.J."/>
            <person name="Probst A.J."/>
            <person name="Thomas B.C."/>
            <person name="Singh A."/>
            <person name="Wilkins M.J."/>
            <person name="Karaoz U."/>
            <person name="Brodie E.L."/>
            <person name="Williams K.H."/>
            <person name="Hubbard S.S."/>
            <person name="Banfield J.F."/>
        </authorList>
    </citation>
    <scope>NUCLEOTIDE SEQUENCE [LARGE SCALE GENOMIC DNA]</scope>
</reference>
<dbReference type="STRING" id="1797259.A2989_01525"/>